<evidence type="ECO:0000313" key="2">
    <source>
        <dbReference type="EMBL" id="AWM34046.1"/>
    </source>
</evidence>
<proteinExistence type="predicted"/>
<dbReference type="InterPro" id="IPR041049">
    <property type="entry name" value="DUF5615"/>
</dbReference>
<organism evidence="2 3">
    <name type="scientific">Hymenobacter nivis</name>
    <dbReference type="NCBI Taxonomy" id="1850093"/>
    <lineage>
        <taxon>Bacteria</taxon>
        <taxon>Pseudomonadati</taxon>
        <taxon>Bacteroidota</taxon>
        <taxon>Cytophagia</taxon>
        <taxon>Cytophagales</taxon>
        <taxon>Hymenobacteraceae</taxon>
        <taxon>Hymenobacter</taxon>
    </lineage>
</organism>
<reference evidence="3" key="1">
    <citation type="submission" date="2018-04" db="EMBL/GenBank/DDBJ databases">
        <title>Complete genome of Antarctic heterotrophic bacterium Hymenobacter nivis.</title>
        <authorList>
            <person name="Terashima M."/>
        </authorList>
    </citation>
    <scope>NUCLEOTIDE SEQUENCE [LARGE SCALE GENOMIC DNA]</scope>
    <source>
        <strain evidence="3">NBRC 111535</strain>
    </source>
</reference>
<gene>
    <name evidence="2" type="ORF">DDQ68_15375</name>
</gene>
<dbReference type="Proteomes" id="UP000245999">
    <property type="component" value="Chromosome"/>
</dbReference>
<dbReference type="Pfam" id="PF18480">
    <property type="entry name" value="DUF5615"/>
    <property type="match status" value="1"/>
</dbReference>
<dbReference type="KEGG" id="hnv:DDQ68_15375"/>
<accession>A0A2Z3GRQ2</accession>
<evidence type="ECO:0000313" key="3">
    <source>
        <dbReference type="Proteomes" id="UP000245999"/>
    </source>
</evidence>
<name>A0A2Z3GRQ2_9BACT</name>
<keyword evidence="3" id="KW-1185">Reference proteome</keyword>
<dbReference type="OrthoDB" id="27473at2"/>
<protein>
    <recommendedName>
        <fullName evidence="1">DUF5615 domain-containing protein</fullName>
    </recommendedName>
</protein>
<dbReference type="AlphaFoldDB" id="A0A2Z3GRQ2"/>
<dbReference type="EMBL" id="CP029145">
    <property type="protein sequence ID" value="AWM34046.1"/>
    <property type="molecule type" value="Genomic_DNA"/>
</dbReference>
<dbReference type="RefSeq" id="WP_109657095.1">
    <property type="nucleotide sequence ID" value="NZ_CP029145.1"/>
</dbReference>
<evidence type="ECO:0000259" key="1">
    <source>
        <dbReference type="Pfam" id="PF18480"/>
    </source>
</evidence>
<sequence length="112" mass="13004">MTTPRFLLDANLSSRSQHWQQPAFESAPDHCDDHTVWQYAAEHNLIIVTKDADFEERALRYAPPQVVRFCTGNMRRQVFRAFLSEAWPCILAVLDQPGVRLVRVYADRLETT</sequence>
<feature type="domain" description="DUF5615" evidence="1">
    <location>
        <begin position="5"/>
        <end position="94"/>
    </location>
</feature>